<dbReference type="GO" id="GO:0008253">
    <property type="term" value="F:5'-nucleotidase activity"/>
    <property type="evidence" value="ECO:0007669"/>
    <property type="project" value="TreeGrafter"/>
</dbReference>
<name>A0A5P2DSC7_STRVZ</name>
<feature type="region of interest" description="Disordered" evidence="3">
    <location>
        <begin position="1"/>
        <end position="47"/>
    </location>
</feature>
<dbReference type="PRINTS" id="PR01607">
    <property type="entry name" value="APYRASEFAMLY"/>
</dbReference>
<evidence type="ECO:0000313" key="6">
    <source>
        <dbReference type="EMBL" id="QES57197.1"/>
    </source>
</evidence>
<organism evidence="6 7">
    <name type="scientific">Streptomyces venezuelae</name>
    <dbReference type="NCBI Taxonomy" id="54571"/>
    <lineage>
        <taxon>Bacteria</taxon>
        <taxon>Bacillati</taxon>
        <taxon>Actinomycetota</taxon>
        <taxon>Actinomycetes</taxon>
        <taxon>Kitasatosporales</taxon>
        <taxon>Streptomycetaceae</taxon>
        <taxon>Streptomyces</taxon>
    </lineage>
</organism>
<dbReference type="InterPro" id="IPR036907">
    <property type="entry name" value="5'-Nucleotdase_C_sf"/>
</dbReference>
<protein>
    <submittedName>
        <fullName evidence="6">Bifunctional metallophosphatase/5'-nucleotidase</fullName>
    </submittedName>
</protein>
<dbReference type="PANTHER" id="PTHR11575">
    <property type="entry name" value="5'-NUCLEOTIDASE-RELATED"/>
    <property type="match status" value="1"/>
</dbReference>
<dbReference type="InterPro" id="IPR006311">
    <property type="entry name" value="TAT_signal"/>
</dbReference>
<evidence type="ECO:0000256" key="2">
    <source>
        <dbReference type="RuleBase" id="RU362119"/>
    </source>
</evidence>
<dbReference type="Gene3D" id="3.90.780.10">
    <property type="entry name" value="5'-Nucleotidase, C-terminal domain"/>
    <property type="match status" value="1"/>
</dbReference>
<keyword evidence="1" id="KW-0732">Signal</keyword>
<dbReference type="PROSITE" id="PS51318">
    <property type="entry name" value="TAT"/>
    <property type="match status" value="1"/>
</dbReference>
<dbReference type="EMBL" id="CP029189">
    <property type="protein sequence ID" value="QES57197.1"/>
    <property type="molecule type" value="Genomic_DNA"/>
</dbReference>
<dbReference type="GO" id="GO:0030288">
    <property type="term" value="C:outer membrane-bounded periplasmic space"/>
    <property type="evidence" value="ECO:0007669"/>
    <property type="project" value="TreeGrafter"/>
</dbReference>
<dbReference type="Pfam" id="PF00149">
    <property type="entry name" value="Metallophos"/>
    <property type="match status" value="1"/>
</dbReference>
<dbReference type="GO" id="GO:0009166">
    <property type="term" value="P:nucleotide catabolic process"/>
    <property type="evidence" value="ECO:0007669"/>
    <property type="project" value="InterPro"/>
</dbReference>
<evidence type="ECO:0000256" key="3">
    <source>
        <dbReference type="SAM" id="MobiDB-lite"/>
    </source>
</evidence>
<dbReference type="SUPFAM" id="SSF55816">
    <property type="entry name" value="5'-nucleotidase (syn. UDP-sugar hydrolase), C-terminal domain"/>
    <property type="match status" value="1"/>
</dbReference>
<dbReference type="PANTHER" id="PTHR11575:SF24">
    <property type="entry name" value="5'-NUCLEOTIDASE"/>
    <property type="match status" value="1"/>
</dbReference>
<keyword evidence="2" id="KW-0547">Nucleotide-binding</keyword>
<dbReference type="InterPro" id="IPR008334">
    <property type="entry name" value="5'-Nucleotdase_C"/>
</dbReference>
<comment type="similarity">
    <text evidence="2">Belongs to the 5'-nucleotidase family.</text>
</comment>
<dbReference type="InterPro" id="IPR029052">
    <property type="entry name" value="Metallo-depent_PP-like"/>
</dbReference>
<feature type="compositionally biased region" description="Polar residues" evidence="3">
    <location>
        <begin position="8"/>
        <end position="17"/>
    </location>
</feature>
<gene>
    <name evidence="6" type="ORF">DEJ51_25930</name>
</gene>
<evidence type="ECO:0000313" key="7">
    <source>
        <dbReference type="Proteomes" id="UP000324101"/>
    </source>
</evidence>
<accession>A0A5P2DSC7</accession>
<keyword evidence="2" id="KW-0378">Hydrolase</keyword>
<dbReference type="InterPro" id="IPR006179">
    <property type="entry name" value="5_nucleotidase/apyrase"/>
</dbReference>
<feature type="compositionally biased region" description="Low complexity" evidence="3">
    <location>
        <begin position="18"/>
        <end position="36"/>
    </location>
</feature>
<feature type="domain" description="Calcineurin-like phosphoesterase" evidence="4">
    <location>
        <begin position="90"/>
        <end position="344"/>
    </location>
</feature>
<evidence type="ECO:0000256" key="1">
    <source>
        <dbReference type="ARBA" id="ARBA00022729"/>
    </source>
</evidence>
<dbReference type="GO" id="GO:0000166">
    <property type="term" value="F:nucleotide binding"/>
    <property type="evidence" value="ECO:0007669"/>
    <property type="project" value="UniProtKB-KW"/>
</dbReference>
<dbReference type="InterPro" id="IPR004843">
    <property type="entry name" value="Calcineurin-like_PHP"/>
</dbReference>
<dbReference type="Pfam" id="PF02872">
    <property type="entry name" value="5_nucleotid_C"/>
    <property type="match status" value="1"/>
</dbReference>
<dbReference type="OrthoDB" id="1016457at2"/>
<dbReference type="Gene3D" id="3.60.21.10">
    <property type="match status" value="1"/>
</dbReference>
<reference evidence="6 7" key="1">
    <citation type="submission" date="2018-05" db="EMBL/GenBank/DDBJ databases">
        <title>Streptomyces venezuelae.</title>
        <authorList>
            <person name="Kim W."/>
            <person name="Lee N."/>
            <person name="Cho B.-K."/>
        </authorList>
    </citation>
    <scope>NUCLEOTIDE SEQUENCE [LARGE SCALE GENOMIC DNA]</scope>
    <source>
        <strain evidence="6 7">ATCC 21018</strain>
    </source>
</reference>
<feature type="domain" description="5'-Nucleotidase C-terminal" evidence="5">
    <location>
        <begin position="433"/>
        <end position="606"/>
    </location>
</feature>
<dbReference type="AlphaFoldDB" id="A0A5P2DSC7"/>
<dbReference type="SUPFAM" id="SSF56300">
    <property type="entry name" value="Metallo-dependent phosphatases"/>
    <property type="match status" value="1"/>
</dbReference>
<dbReference type="Proteomes" id="UP000324101">
    <property type="component" value="Chromosome"/>
</dbReference>
<evidence type="ECO:0000259" key="5">
    <source>
        <dbReference type="Pfam" id="PF02872"/>
    </source>
</evidence>
<proteinExistence type="inferred from homology"/>
<sequence length="693" mass="73440">MPGVITQAKATQRSRSSQPGRPGQPAHGQPGQPAHGRPAHGRPEPGRRDFLTTLGAAAATFALGVPARATAHARDAATAAEYVDVQLLDITDLHGYLQGAPGSNSVIVGNGGRSYTVGGVAYMAAHLERLRDGHPNSLFFTPGDAFSGWEFDAAAFADEPTIEALNRMGLDFATAGNHEFDKSPAMLRRHMEQGVPFPVEGRDTSFTDSSGLRFHGADFRYYSANLVRGGGGATVLPPYNIERVLTADGRELPIGFIHLTAVGSELFPGSYQPGLATLDEVATADHYAALLKSQGVNAIVLSLHDGAVAGTDFNSGADPSGPALDLALRVSPDIDAIVTGHWHTRFNMMVPDPDGVPRPFVEAGCYGQVINEINLRLDPLTGRVVRELTVSTNHPNTRDVAPHPELQEVVTYWAGQAAARDRTPLGRQSGSFLRARNTAGESTMGNLAADWALWAGGRPTDPENDANVHPNVPAQLAVVAAAPRVGQAVVAGDLVLDPASGGTITFGSAWRAIGFGDPIVSAWVSGQRIHDALEEQWTTTESGELRFAPLAVSRNVRYTFDARGPVGDRVHPEEVLVDGVPLDLGRRYRLAAPSYTLLANDGYPSLSAFEEPYRHQRDFESFVAYVRETGVLAPQPRDRVTAANAAGAGADVGVVVDPPVLLLPDGTPVPRPEAAIISADRPRAARGGGRPPC</sequence>
<evidence type="ECO:0000259" key="4">
    <source>
        <dbReference type="Pfam" id="PF00149"/>
    </source>
</evidence>
<feature type="region of interest" description="Disordered" evidence="3">
    <location>
        <begin position="672"/>
        <end position="693"/>
    </location>
</feature>
<dbReference type="GO" id="GO:0008768">
    <property type="term" value="F:UDP-sugar diphosphatase activity"/>
    <property type="evidence" value="ECO:0007669"/>
    <property type="project" value="TreeGrafter"/>
</dbReference>